<proteinExistence type="predicted"/>
<reference evidence="1" key="1">
    <citation type="submission" date="2016-04" db="EMBL/GenBank/DDBJ databases">
        <authorList>
            <person name="Evans L.H."/>
            <person name="Alamgir A."/>
            <person name="Owens N."/>
            <person name="Weber N.D."/>
            <person name="Virtaneva K."/>
            <person name="Barbian K."/>
            <person name="Babar A."/>
            <person name="Rosenke K."/>
        </authorList>
    </citation>
    <scope>NUCLEOTIDE SEQUENCE</scope>
    <source>
        <strain evidence="1">Nono1</strain>
    </source>
</reference>
<organism evidence="1">
    <name type="scientific">Nonomuraea gerenzanensis</name>
    <dbReference type="NCBI Taxonomy" id="93944"/>
    <lineage>
        <taxon>Bacteria</taxon>
        <taxon>Bacillati</taxon>
        <taxon>Actinomycetota</taxon>
        <taxon>Actinomycetes</taxon>
        <taxon>Streptosporangiales</taxon>
        <taxon>Streptosporangiaceae</taxon>
        <taxon>Nonomuraea</taxon>
    </lineage>
</organism>
<gene>
    <name evidence="1" type="ORF">BN4615_P987</name>
</gene>
<name>A0A1M4DY26_9ACTN</name>
<dbReference type="EMBL" id="LT559118">
    <property type="protein sequence ID" value="SBO91473.1"/>
    <property type="molecule type" value="Genomic_DNA"/>
</dbReference>
<protein>
    <submittedName>
        <fullName evidence="1">Uncharacterized protein</fullName>
    </submittedName>
</protein>
<evidence type="ECO:0000313" key="1">
    <source>
        <dbReference type="EMBL" id="SBO91473.1"/>
    </source>
</evidence>
<accession>A0A1M4DY26</accession>
<dbReference type="AlphaFoldDB" id="A0A1M4DY26"/>
<sequence>MPAQRAVRIGVAQRSLDEFAHCSLVRRHTAQDSQVSDAVLIEDVHT</sequence>